<dbReference type="InterPro" id="IPR056906">
    <property type="entry name" value="ORF2/G2P_dom"/>
</dbReference>
<evidence type="ECO:0000259" key="1">
    <source>
        <dbReference type="Pfam" id="PF23343"/>
    </source>
</evidence>
<accession>A0AAU8BBG1</accession>
<dbReference type="Pfam" id="PF23343">
    <property type="entry name" value="REP_ORF2-G2P"/>
    <property type="match status" value="1"/>
</dbReference>
<evidence type="ECO:0000313" key="2">
    <source>
        <dbReference type="EMBL" id="XCD08573.1"/>
    </source>
</evidence>
<name>A0AAU8BBG1_9VIRU</name>
<protein>
    <submittedName>
        <fullName evidence="2">Replication initiator protein</fullName>
    </submittedName>
</protein>
<reference evidence="2" key="1">
    <citation type="submission" date="2024-03" db="EMBL/GenBank/DDBJ databases">
        <title>Diverse circular DNA viruses in blood, oral, and fecal samples of captive lemurs.</title>
        <authorList>
            <person name="Paietta E.N."/>
            <person name="Kraberger S."/>
            <person name="Lund M.C."/>
            <person name="Custer J.M."/>
            <person name="Vargas K.M."/>
            <person name="Ehmke E.E."/>
            <person name="Yoder A.D."/>
            <person name="Varsani A."/>
        </authorList>
    </citation>
    <scope>NUCLEOTIDE SEQUENCE</scope>
    <source>
        <strain evidence="2">Duke_43SS_64</strain>
    </source>
</reference>
<feature type="domain" description="Replication-associated protein ORF2/G2P" evidence="1">
    <location>
        <begin position="48"/>
        <end position="178"/>
    </location>
</feature>
<sequence length="298" mass="34813">MQCVNPFFLKDYGFYVPCNKCLYCRMTRSREWSFRISHEFETFKHVGSFLTLTYNPLFLPLDGSLSKKHLQGFHKLLRRRFKDPLKYFACGEYGGRFGRPHYHSLVLGVPPTWFHSNAVPGTAFRSGNGFGVYSSLWYSYDSDKKYPDAKGSHFLGHLHIAPVVPRSIQYVAAYVMKKVHVNEDFYQGLQPPFQLQSQGIGLEYAISHFDEFTSRHTYWNGKKIGVPRYYRKKIGTADDLPVSELNETASQYYSAVDNGRLHLMEHYENELRKLIDSPENSYKRTRMKKIMEKYKLSS</sequence>
<organism evidence="2">
    <name type="scientific">Dulem virus 177</name>
    <dbReference type="NCBI Taxonomy" id="3145654"/>
    <lineage>
        <taxon>Viruses</taxon>
        <taxon>Monodnaviria</taxon>
        <taxon>Sangervirae</taxon>
        <taxon>Phixviricota</taxon>
        <taxon>Malgrandaviricetes</taxon>
        <taxon>Petitvirales</taxon>
        <taxon>Microviridae</taxon>
        <taxon>Microvirus</taxon>
    </lineage>
</organism>
<proteinExistence type="predicted"/>
<dbReference type="EMBL" id="PP511892">
    <property type="protein sequence ID" value="XCD08573.1"/>
    <property type="molecule type" value="Genomic_DNA"/>
</dbReference>